<sequence length="79" mass="9078">MEPYSCVAFLCVSACLIIGGMMAFRAFKNWKKEFTRLKIVRPRNILWKPRKEAVENNCRETCCKTSLTDIQLEGSSTLT</sequence>
<gene>
    <name evidence="2" type="ORF">P5673_003274</name>
</gene>
<keyword evidence="3" id="KW-1185">Reference proteome</keyword>
<comment type="caution">
    <text evidence="2">The sequence shown here is derived from an EMBL/GenBank/DDBJ whole genome shotgun (WGS) entry which is preliminary data.</text>
</comment>
<keyword evidence="1" id="KW-0812">Transmembrane</keyword>
<organism evidence="2 3">
    <name type="scientific">Acropora cervicornis</name>
    <name type="common">Staghorn coral</name>
    <dbReference type="NCBI Taxonomy" id="6130"/>
    <lineage>
        <taxon>Eukaryota</taxon>
        <taxon>Metazoa</taxon>
        <taxon>Cnidaria</taxon>
        <taxon>Anthozoa</taxon>
        <taxon>Hexacorallia</taxon>
        <taxon>Scleractinia</taxon>
        <taxon>Astrocoeniina</taxon>
        <taxon>Acroporidae</taxon>
        <taxon>Acropora</taxon>
    </lineage>
</organism>
<keyword evidence="1" id="KW-0472">Membrane</keyword>
<dbReference type="AlphaFoldDB" id="A0AAD9R2C4"/>
<reference evidence="2" key="2">
    <citation type="journal article" date="2023" name="Science">
        <title>Genomic signatures of disease resistance in endangered staghorn corals.</title>
        <authorList>
            <person name="Vollmer S.V."/>
            <person name="Selwyn J.D."/>
            <person name="Despard B.A."/>
            <person name="Roesel C.L."/>
        </authorList>
    </citation>
    <scope>NUCLEOTIDE SEQUENCE</scope>
    <source>
        <strain evidence="2">K2</strain>
    </source>
</reference>
<evidence type="ECO:0000256" key="1">
    <source>
        <dbReference type="SAM" id="Phobius"/>
    </source>
</evidence>
<proteinExistence type="predicted"/>
<evidence type="ECO:0000313" key="3">
    <source>
        <dbReference type="Proteomes" id="UP001249851"/>
    </source>
</evidence>
<dbReference type="Proteomes" id="UP001249851">
    <property type="component" value="Unassembled WGS sequence"/>
</dbReference>
<feature type="transmembrane region" description="Helical" evidence="1">
    <location>
        <begin position="6"/>
        <end position="27"/>
    </location>
</feature>
<name>A0AAD9R2C4_ACRCE</name>
<reference evidence="2" key="1">
    <citation type="journal article" date="2023" name="G3 (Bethesda)">
        <title>Whole genome assembly and annotation of the endangered Caribbean coral Acropora cervicornis.</title>
        <authorList>
            <person name="Selwyn J.D."/>
            <person name="Vollmer S.V."/>
        </authorList>
    </citation>
    <scope>NUCLEOTIDE SEQUENCE</scope>
    <source>
        <strain evidence="2">K2</strain>
    </source>
</reference>
<dbReference type="EMBL" id="JARQWQ010000005">
    <property type="protein sequence ID" value="KAK2571867.1"/>
    <property type="molecule type" value="Genomic_DNA"/>
</dbReference>
<keyword evidence="1" id="KW-1133">Transmembrane helix</keyword>
<accession>A0AAD9R2C4</accession>
<evidence type="ECO:0000313" key="2">
    <source>
        <dbReference type="EMBL" id="KAK2571867.1"/>
    </source>
</evidence>
<protein>
    <submittedName>
        <fullName evidence="2">Uncharacterized protein</fullName>
    </submittedName>
</protein>
<feature type="non-terminal residue" evidence="2">
    <location>
        <position position="1"/>
    </location>
</feature>